<accession>A0ABQ9FUG4</accession>
<protein>
    <submittedName>
        <fullName evidence="2">Uncharacterized protein</fullName>
    </submittedName>
</protein>
<reference evidence="2 3" key="1">
    <citation type="submission" date="2022-12" db="EMBL/GenBank/DDBJ databases">
        <title>Chromosome-level genome of Tegillarca granosa.</title>
        <authorList>
            <person name="Kim J."/>
        </authorList>
    </citation>
    <scope>NUCLEOTIDE SEQUENCE [LARGE SCALE GENOMIC DNA]</scope>
    <source>
        <strain evidence="2">Teg-2019</strain>
        <tissue evidence="2">Adductor muscle</tissue>
    </source>
</reference>
<feature type="chain" id="PRO_5046149008" evidence="1">
    <location>
        <begin position="25"/>
        <end position="101"/>
    </location>
</feature>
<dbReference type="Gene3D" id="1.20.140.150">
    <property type="match status" value="1"/>
</dbReference>
<keyword evidence="3" id="KW-1185">Reference proteome</keyword>
<gene>
    <name evidence="2" type="ORF">KUTeg_004441</name>
</gene>
<evidence type="ECO:0000313" key="3">
    <source>
        <dbReference type="Proteomes" id="UP001217089"/>
    </source>
</evidence>
<feature type="signal peptide" evidence="1">
    <location>
        <begin position="1"/>
        <end position="24"/>
    </location>
</feature>
<name>A0ABQ9FUG4_TEGGR</name>
<dbReference type="Proteomes" id="UP001217089">
    <property type="component" value="Unassembled WGS sequence"/>
</dbReference>
<proteinExistence type="predicted"/>
<evidence type="ECO:0000313" key="2">
    <source>
        <dbReference type="EMBL" id="KAJ8319350.1"/>
    </source>
</evidence>
<comment type="caution">
    <text evidence="2">The sequence shown here is derived from an EMBL/GenBank/DDBJ whole genome shotgun (WGS) entry which is preliminary data.</text>
</comment>
<evidence type="ECO:0000256" key="1">
    <source>
        <dbReference type="SAM" id="SignalP"/>
    </source>
</evidence>
<dbReference type="EMBL" id="JARBDR010000214">
    <property type="protein sequence ID" value="KAJ8319350.1"/>
    <property type="molecule type" value="Genomic_DNA"/>
</dbReference>
<keyword evidence="1" id="KW-0732">Signal</keyword>
<sequence length="101" mass="11239">MHCGPKLMAITSLFLGAIAVGVLSLSIATDAWVYQTEPVTYSDNNDTHIIVPTHSRSGLWRVCTITEIDLCHVMIPFRKIVNDSRFKNNEAKVGYKASLFV</sequence>
<organism evidence="2 3">
    <name type="scientific">Tegillarca granosa</name>
    <name type="common">Malaysian cockle</name>
    <name type="synonym">Anadara granosa</name>
    <dbReference type="NCBI Taxonomy" id="220873"/>
    <lineage>
        <taxon>Eukaryota</taxon>
        <taxon>Metazoa</taxon>
        <taxon>Spiralia</taxon>
        <taxon>Lophotrochozoa</taxon>
        <taxon>Mollusca</taxon>
        <taxon>Bivalvia</taxon>
        <taxon>Autobranchia</taxon>
        <taxon>Pteriomorphia</taxon>
        <taxon>Arcoida</taxon>
        <taxon>Arcoidea</taxon>
        <taxon>Arcidae</taxon>
        <taxon>Tegillarca</taxon>
    </lineage>
</organism>